<protein>
    <submittedName>
        <fullName evidence="2">Uncharacterized protein</fullName>
    </submittedName>
</protein>
<organism evidence="2 3">
    <name type="scientific">Sphingomonas parva</name>
    <dbReference type="NCBI Taxonomy" id="2555898"/>
    <lineage>
        <taxon>Bacteria</taxon>
        <taxon>Pseudomonadati</taxon>
        <taxon>Pseudomonadota</taxon>
        <taxon>Alphaproteobacteria</taxon>
        <taxon>Sphingomonadales</taxon>
        <taxon>Sphingomonadaceae</taxon>
        <taxon>Sphingomonas</taxon>
    </lineage>
</organism>
<proteinExistence type="predicted"/>
<dbReference type="RefSeq" id="WP_135090484.1">
    <property type="nucleotide sequence ID" value="NZ_SPDV01000079.1"/>
</dbReference>
<dbReference type="Proteomes" id="UP000298213">
    <property type="component" value="Unassembled WGS sequence"/>
</dbReference>
<feature type="compositionally biased region" description="Basic and acidic residues" evidence="1">
    <location>
        <begin position="56"/>
        <end position="65"/>
    </location>
</feature>
<evidence type="ECO:0000313" key="3">
    <source>
        <dbReference type="Proteomes" id="UP000298213"/>
    </source>
</evidence>
<feature type="compositionally biased region" description="Basic and acidic residues" evidence="1">
    <location>
        <begin position="1"/>
        <end position="11"/>
    </location>
</feature>
<evidence type="ECO:0000313" key="2">
    <source>
        <dbReference type="EMBL" id="TFI56435.1"/>
    </source>
</evidence>
<gene>
    <name evidence="2" type="ORF">E2493_20200</name>
</gene>
<accession>A0A4Y8ZMQ3</accession>
<reference evidence="2 3" key="1">
    <citation type="submission" date="2019-03" db="EMBL/GenBank/DDBJ databases">
        <title>Genome sequence of Sphingomonas sp. 17J27-24.</title>
        <authorList>
            <person name="Kim M."/>
            <person name="Maeng S."/>
            <person name="Sathiyaraj S."/>
        </authorList>
    </citation>
    <scope>NUCLEOTIDE SEQUENCE [LARGE SCALE GENOMIC DNA]</scope>
    <source>
        <strain evidence="2 3">17J27-24</strain>
    </source>
</reference>
<comment type="caution">
    <text evidence="2">The sequence shown here is derived from an EMBL/GenBank/DDBJ whole genome shotgun (WGS) entry which is preliminary data.</text>
</comment>
<dbReference type="EMBL" id="SPDV01000079">
    <property type="protein sequence ID" value="TFI56435.1"/>
    <property type="molecule type" value="Genomic_DNA"/>
</dbReference>
<dbReference type="AlphaFoldDB" id="A0A4Y8ZMQ3"/>
<name>A0A4Y8ZMQ3_9SPHN</name>
<sequence>MSPDMSDERSGESPSPENPNPDPGHGAGDMGKGSFDDTHKGEETPSRQGPTKVPIPHHEDEKPAG</sequence>
<feature type="region of interest" description="Disordered" evidence="1">
    <location>
        <begin position="1"/>
        <end position="65"/>
    </location>
</feature>
<keyword evidence="3" id="KW-1185">Reference proteome</keyword>
<evidence type="ECO:0000256" key="1">
    <source>
        <dbReference type="SAM" id="MobiDB-lite"/>
    </source>
</evidence>
<feature type="compositionally biased region" description="Basic and acidic residues" evidence="1">
    <location>
        <begin position="34"/>
        <end position="45"/>
    </location>
</feature>